<dbReference type="PANTHER" id="PTHR32401:SF47">
    <property type="entry name" value="LEGUME LECTIN DOMAIN-CONTAINING PROTEIN"/>
    <property type="match status" value="1"/>
</dbReference>
<dbReference type="GeneID" id="132804471"/>
<dbReference type="InterPro" id="IPR000985">
    <property type="entry name" value="Lectin_LegA_CS"/>
</dbReference>
<dbReference type="InterPro" id="IPR016363">
    <property type="entry name" value="L-lectin"/>
</dbReference>
<dbReference type="InterPro" id="IPR013320">
    <property type="entry name" value="ConA-like_dom_sf"/>
</dbReference>
<evidence type="ECO:0000256" key="2">
    <source>
        <dbReference type="ARBA" id="ARBA00022734"/>
    </source>
</evidence>
<feature type="domain" description="Legume lectin" evidence="4">
    <location>
        <begin position="28"/>
        <end position="261"/>
    </location>
</feature>
<proteinExistence type="inferred from homology"/>
<dbReference type="PROSITE" id="PS00307">
    <property type="entry name" value="LECTIN_LEGUME_BETA"/>
    <property type="match status" value="1"/>
</dbReference>
<dbReference type="Gene3D" id="2.60.120.200">
    <property type="match status" value="1"/>
</dbReference>
<dbReference type="Proteomes" id="UP001652623">
    <property type="component" value="Chromosome 7"/>
</dbReference>
<protein>
    <submittedName>
        <fullName evidence="6">Lectin 7-like</fullName>
    </submittedName>
</protein>
<dbReference type="PIRSF" id="PIRSF002690">
    <property type="entry name" value="L-type_lectin_plant"/>
    <property type="match status" value="1"/>
</dbReference>
<dbReference type="PANTHER" id="PTHR32401">
    <property type="entry name" value="CONCANAVALIN A-LIKE LECTIN FAMILY PROTEIN"/>
    <property type="match status" value="1"/>
</dbReference>
<organism evidence="5 6">
    <name type="scientific">Ziziphus jujuba</name>
    <name type="common">Chinese jujube</name>
    <name type="synonym">Ziziphus sativa</name>
    <dbReference type="NCBI Taxonomy" id="326968"/>
    <lineage>
        <taxon>Eukaryota</taxon>
        <taxon>Viridiplantae</taxon>
        <taxon>Streptophyta</taxon>
        <taxon>Embryophyta</taxon>
        <taxon>Tracheophyta</taxon>
        <taxon>Spermatophyta</taxon>
        <taxon>Magnoliopsida</taxon>
        <taxon>eudicotyledons</taxon>
        <taxon>Gunneridae</taxon>
        <taxon>Pentapetalae</taxon>
        <taxon>rosids</taxon>
        <taxon>fabids</taxon>
        <taxon>Rosales</taxon>
        <taxon>Rhamnaceae</taxon>
        <taxon>Paliureae</taxon>
        <taxon>Ziziphus</taxon>
    </lineage>
</organism>
<evidence type="ECO:0000313" key="5">
    <source>
        <dbReference type="Proteomes" id="UP001652623"/>
    </source>
</evidence>
<name>A0ABM4ADP1_ZIZJJ</name>
<evidence type="ECO:0000256" key="3">
    <source>
        <dbReference type="SAM" id="SignalP"/>
    </source>
</evidence>
<accession>A0ABM4ADP1</accession>
<dbReference type="InterPro" id="IPR050258">
    <property type="entry name" value="Leguminous_Lectin"/>
</dbReference>
<evidence type="ECO:0000259" key="4">
    <source>
        <dbReference type="Pfam" id="PF00139"/>
    </source>
</evidence>
<dbReference type="InterPro" id="IPR001220">
    <property type="entry name" value="Legume_lectin_dom"/>
</dbReference>
<dbReference type="PROSITE" id="PS00308">
    <property type="entry name" value="LECTIN_LEGUME_ALPHA"/>
    <property type="match status" value="1"/>
</dbReference>
<evidence type="ECO:0000256" key="1">
    <source>
        <dbReference type="ARBA" id="ARBA00007606"/>
    </source>
</evidence>
<dbReference type="CDD" id="cd06899">
    <property type="entry name" value="lectin_legume_LecRK_Arcelin_ConA"/>
    <property type="match status" value="1"/>
</dbReference>
<dbReference type="Pfam" id="PF00139">
    <property type="entry name" value="Lectin_legB"/>
    <property type="match status" value="1"/>
</dbReference>
<gene>
    <name evidence="6" type="primary">LOC132804471</name>
</gene>
<keyword evidence="3" id="KW-0732">Signal</keyword>
<evidence type="ECO:0000313" key="6">
    <source>
        <dbReference type="RefSeq" id="XP_060674859.1"/>
    </source>
</evidence>
<dbReference type="SUPFAM" id="SSF49899">
    <property type="entry name" value="Concanavalin A-like lectins/glucanases"/>
    <property type="match status" value="1"/>
</dbReference>
<sequence>MALSNSYPHLFNVIIFFLLLITNAESVFFNFTSFHPNMVDIQFEGDAFPSSNVLQLTKNQVDGPLAGSIGRASYNKPVKIWDAGTGKLTDFTTHFSFIMKQLDAQIYGDGIAFFIAPFDARLPQNSSGGYLALFSNDTAFNFSSNQIVAVEFDSFRNEWDPSSDHVGININSIISVTNVTWKSSIKNGSIANAWVSYNSTTQNLSVYLTYAENPKFGGESSLSYIVDLRKLLPERVRFGFSAATGEVIEIHNLLSWSFYSTLVDERNLL</sequence>
<dbReference type="InterPro" id="IPR019825">
    <property type="entry name" value="Lectin_legB_Mn/Ca_BS"/>
</dbReference>
<dbReference type="RefSeq" id="XP_060674859.1">
    <property type="nucleotide sequence ID" value="XM_060818876.1"/>
</dbReference>
<reference evidence="6" key="1">
    <citation type="submission" date="2025-08" db="UniProtKB">
        <authorList>
            <consortium name="RefSeq"/>
        </authorList>
    </citation>
    <scope>IDENTIFICATION</scope>
    <source>
        <tissue evidence="6">Seedling</tissue>
    </source>
</reference>
<feature type="chain" id="PRO_5046687389" evidence="3">
    <location>
        <begin position="27"/>
        <end position="269"/>
    </location>
</feature>
<comment type="similarity">
    <text evidence="1">Belongs to the leguminous lectin family.</text>
</comment>
<keyword evidence="5" id="KW-1185">Reference proteome</keyword>
<keyword evidence="2" id="KW-0430">Lectin</keyword>
<feature type="signal peptide" evidence="3">
    <location>
        <begin position="1"/>
        <end position="26"/>
    </location>
</feature>